<dbReference type="Pfam" id="PF10727">
    <property type="entry name" value="Rossmann-like"/>
    <property type="match status" value="1"/>
</dbReference>
<dbReference type="AlphaFoldDB" id="A0A7W0C927"/>
<organism evidence="3 4">
    <name type="scientific">Desulfosalsimonas propionicica</name>
    <dbReference type="NCBI Taxonomy" id="332175"/>
    <lineage>
        <taxon>Bacteria</taxon>
        <taxon>Pseudomonadati</taxon>
        <taxon>Thermodesulfobacteriota</taxon>
        <taxon>Desulfobacteria</taxon>
        <taxon>Desulfobacterales</taxon>
        <taxon>Desulfosalsimonadaceae</taxon>
        <taxon>Desulfosalsimonas</taxon>
    </lineage>
</organism>
<protein>
    <submittedName>
        <fullName evidence="3">Putative short-subunit dehydrogenase-like oxidoreductase (DUF2520 family)</fullName>
    </submittedName>
</protein>
<dbReference type="PANTHER" id="PTHR40459">
    <property type="entry name" value="CONSERVED HYPOTHETICAL ALANINE AND LEUCINE RICH PROTEIN"/>
    <property type="match status" value="1"/>
</dbReference>
<proteinExistence type="predicted"/>
<dbReference type="InterPro" id="IPR037108">
    <property type="entry name" value="TM1727-like_C_sf"/>
</dbReference>
<accession>A0A7W0C927</accession>
<evidence type="ECO:0000313" key="3">
    <source>
        <dbReference type="EMBL" id="MBA2881426.1"/>
    </source>
</evidence>
<dbReference type="InterPro" id="IPR036291">
    <property type="entry name" value="NAD(P)-bd_dom_sf"/>
</dbReference>
<evidence type="ECO:0000259" key="2">
    <source>
        <dbReference type="Pfam" id="PF10728"/>
    </source>
</evidence>
<dbReference type="RefSeq" id="WP_181551088.1">
    <property type="nucleotide sequence ID" value="NZ_JACDUS010000004.1"/>
</dbReference>
<feature type="domain" description="Putative oxidoreductase/dehydrogenase Rossmann-like" evidence="1">
    <location>
        <begin position="7"/>
        <end position="121"/>
    </location>
</feature>
<keyword evidence="4" id="KW-1185">Reference proteome</keyword>
<dbReference type="InterPro" id="IPR018931">
    <property type="entry name" value="DUF2520"/>
</dbReference>
<dbReference type="Gene3D" id="3.40.50.720">
    <property type="entry name" value="NAD(P)-binding Rossmann-like Domain"/>
    <property type="match status" value="1"/>
</dbReference>
<dbReference type="EMBL" id="JACDUS010000004">
    <property type="protein sequence ID" value="MBA2881426.1"/>
    <property type="molecule type" value="Genomic_DNA"/>
</dbReference>
<name>A0A7W0C927_9BACT</name>
<comment type="caution">
    <text evidence="3">The sequence shown here is derived from an EMBL/GenBank/DDBJ whole genome shotgun (WGS) entry which is preliminary data.</text>
</comment>
<dbReference type="SUPFAM" id="SSF51735">
    <property type="entry name" value="NAD(P)-binding Rossmann-fold domains"/>
    <property type="match status" value="1"/>
</dbReference>
<gene>
    <name evidence="3" type="ORF">HNR65_001753</name>
</gene>
<reference evidence="3 4" key="1">
    <citation type="submission" date="2020-07" db="EMBL/GenBank/DDBJ databases">
        <title>Genomic Encyclopedia of Type Strains, Phase IV (KMG-IV): sequencing the most valuable type-strain genomes for metagenomic binning, comparative biology and taxonomic classification.</title>
        <authorList>
            <person name="Goeker M."/>
        </authorList>
    </citation>
    <scope>NUCLEOTIDE SEQUENCE [LARGE SCALE GENOMIC DNA]</scope>
    <source>
        <strain evidence="3 4">DSM 17721</strain>
    </source>
</reference>
<dbReference type="SUPFAM" id="SSF48179">
    <property type="entry name" value="6-phosphogluconate dehydrogenase C-terminal domain-like"/>
    <property type="match status" value="1"/>
</dbReference>
<sequence length="296" mass="30755">MKKSFTTVGCGRVGGAMARYLATAGYQPAGFASRSLSSAKRASEAAGSSAPASVQPWDVTPGADIVLITTPDGAIRETAVKIAEYKGVGKDTVVLHCSGALPSTELAALADCGAKIGSMHPLQSFADENIEQNPFAGIMMAVEGQEQAVAAARQIAESLGAAPFEIRTDCKRLYHASAVAASNYLVTLMNLSLQLIMVSGVAPADSWKVLKPLVTGTLGNIEKNGIPRALTGPIARGDMETVEGHLAEIGQKAPTRLELYRLLGRHTIEIAQAGGGLSEQAAERLKEILAPTGSTD</sequence>
<dbReference type="Proteomes" id="UP000525298">
    <property type="component" value="Unassembled WGS sequence"/>
</dbReference>
<evidence type="ECO:0000313" key="4">
    <source>
        <dbReference type="Proteomes" id="UP000525298"/>
    </source>
</evidence>
<evidence type="ECO:0000259" key="1">
    <source>
        <dbReference type="Pfam" id="PF10727"/>
    </source>
</evidence>
<dbReference type="PANTHER" id="PTHR40459:SF1">
    <property type="entry name" value="CONSERVED HYPOTHETICAL ALANINE AND LEUCINE RICH PROTEIN"/>
    <property type="match status" value="1"/>
</dbReference>
<dbReference type="Gene3D" id="1.10.1040.20">
    <property type="entry name" value="ProC-like, C-terminal domain"/>
    <property type="match status" value="1"/>
</dbReference>
<dbReference type="InterPro" id="IPR008927">
    <property type="entry name" value="6-PGluconate_DH-like_C_sf"/>
</dbReference>
<feature type="domain" description="DUF2520" evidence="2">
    <location>
        <begin position="138"/>
        <end position="267"/>
    </location>
</feature>
<dbReference type="Pfam" id="PF10728">
    <property type="entry name" value="DUF2520"/>
    <property type="match status" value="1"/>
</dbReference>
<dbReference type="InterPro" id="IPR019665">
    <property type="entry name" value="OxRdtase/DH_put_Rossmann_dom"/>
</dbReference>